<dbReference type="InterPro" id="IPR000577">
    <property type="entry name" value="Carb_kinase_FGGY"/>
</dbReference>
<dbReference type="GO" id="GO:0019301">
    <property type="term" value="P:rhamnose catabolic process"/>
    <property type="evidence" value="ECO:0007669"/>
    <property type="project" value="UniProtKB-UniRule"/>
</dbReference>
<dbReference type="InterPro" id="IPR018484">
    <property type="entry name" value="FGGY_N"/>
</dbReference>
<dbReference type="CDD" id="cd07771">
    <property type="entry name" value="ASKHA_NBD_FGGY_RhaB-like"/>
    <property type="match status" value="1"/>
</dbReference>
<proteinExistence type="inferred from homology"/>
<evidence type="ECO:0000256" key="3">
    <source>
        <dbReference type="ARBA" id="ARBA00022741"/>
    </source>
</evidence>
<dbReference type="GO" id="GO:0006071">
    <property type="term" value="P:glycerol metabolic process"/>
    <property type="evidence" value="ECO:0007669"/>
    <property type="project" value="TreeGrafter"/>
</dbReference>
<feature type="domain" description="Carbohydrate kinase FGGY N-terminal" evidence="9">
    <location>
        <begin position="6"/>
        <end position="246"/>
    </location>
</feature>
<keyword evidence="2 11" id="KW-0808">Transferase</keyword>
<sequence>MAQKTYYLAVDIGASSGRHILGHLENGRLVTEEIHRFPNGLEKKDGEACWDLERLFREIKTGMKKCRDAGKIPVSMGIDTWAVDFVLLDGENRILGNTVGYRDGRTEGMDREVCSVIPKEDLYRRTGIQKQIFNTIYQLMAVKRKHPEYLEQAKTFLMIPDYFHFLLTGKQAVEYTNATTTQLVSPESRGWDRELIGRLGYPVGMFPEILQPGTVLGRLADDIREEVGFDCEVVLPATHDTGSAVLAVPSLEERTMYLSSGTWSLMGVERRKADCSEESRRKNFTNEGGYEYRFRYLKNIMGLWMVQCLKREWPEKYSFGEICAKAEQAGIPSVVNCEDERFLAPESIIREVQEACRESGQQVPQTLAELARVIYRSLALCYRDTAREIEALTGNIYRTLHIVGGGANAEFLNQLTADVSGRTVFAGPTEATAIGNLMVQMLQKKEWENLAQARQCVFDSFEIRRYDPRSK</sequence>
<accession>A0A9D1XCJ2</accession>
<dbReference type="PIRSF" id="PIRSF000538">
    <property type="entry name" value="GlpK"/>
    <property type="match status" value="1"/>
</dbReference>
<dbReference type="SUPFAM" id="SSF53067">
    <property type="entry name" value="Actin-like ATPase domain"/>
    <property type="match status" value="2"/>
</dbReference>
<dbReference type="Pfam" id="PF02782">
    <property type="entry name" value="FGGY_C"/>
    <property type="match status" value="1"/>
</dbReference>
<dbReference type="GO" id="GO:0005829">
    <property type="term" value="C:cytosol"/>
    <property type="evidence" value="ECO:0007669"/>
    <property type="project" value="TreeGrafter"/>
</dbReference>
<keyword evidence="7" id="KW-0684">Rhamnose metabolism</keyword>
<dbReference type="InterPro" id="IPR043129">
    <property type="entry name" value="ATPase_NBD"/>
</dbReference>
<dbReference type="EMBL" id="DXEK01000052">
    <property type="protein sequence ID" value="HIX76606.1"/>
    <property type="molecule type" value="Genomic_DNA"/>
</dbReference>
<dbReference type="GO" id="GO:0005524">
    <property type="term" value="F:ATP binding"/>
    <property type="evidence" value="ECO:0007669"/>
    <property type="project" value="UniProtKB-KW"/>
</dbReference>
<dbReference type="Proteomes" id="UP000886890">
    <property type="component" value="Unassembled WGS sequence"/>
</dbReference>
<feature type="domain" description="Carbohydrate kinase FGGY C-terminal" evidence="10">
    <location>
        <begin position="256"/>
        <end position="442"/>
    </location>
</feature>
<evidence type="ECO:0000256" key="2">
    <source>
        <dbReference type="ARBA" id="ARBA00022679"/>
    </source>
</evidence>
<evidence type="ECO:0000259" key="10">
    <source>
        <dbReference type="Pfam" id="PF02782"/>
    </source>
</evidence>
<protein>
    <recommendedName>
        <fullName evidence="8">Rhamnulokinase</fullName>
        <ecNumber evidence="8">2.7.1.5</ecNumber>
    </recommendedName>
</protein>
<evidence type="ECO:0000256" key="5">
    <source>
        <dbReference type="ARBA" id="ARBA00022840"/>
    </source>
</evidence>
<evidence type="ECO:0000256" key="4">
    <source>
        <dbReference type="ARBA" id="ARBA00022777"/>
    </source>
</evidence>
<dbReference type="GO" id="GO:0008993">
    <property type="term" value="F:rhamnulokinase activity"/>
    <property type="evidence" value="ECO:0007669"/>
    <property type="project" value="UniProtKB-UniRule"/>
</dbReference>
<reference evidence="11" key="2">
    <citation type="submission" date="2021-04" db="EMBL/GenBank/DDBJ databases">
        <authorList>
            <person name="Gilroy R."/>
        </authorList>
    </citation>
    <scope>NUCLEOTIDE SEQUENCE</scope>
    <source>
        <strain evidence="11">CHK183-1962</strain>
    </source>
</reference>
<dbReference type="EC" id="2.7.1.5" evidence="8"/>
<keyword evidence="4" id="KW-0418">Kinase</keyword>
<name>A0A9D1XCJ2_9FIRM</name>
<gene>
    <name evidence="11" type="primary">rhaB</name>
    <name evidence="11" type="ORF">H9734_03275</name>
</gene>
<evidence type="ECO:0000259" key="9">
    <source>
        <dbReference type="Pfam" id="PF00370"/>
    </source>
</evidence>
<dbReference type="Pfam" id="PF00370">
    <property type="entry name" value="FGGY_N"/>
    <property type="match status" value="1"/>
</dbReference>
<evidence type="ECO:0000256" key="7">
    <source>
        <dbReference type="ARBA" id="ARBA00023308"/>
    </source>
</evidence>
<keyword evidence="6" id="KW-1015">Disulfide bond</keyword>
<comment type="similarity">
    <text evidence="1">Belongs to the FGGY kinase family.</text>
</comment>
<reference evidence="11" key="1">
    <citation type="journal article" date="2021" name="PeerJ">
        <title>Extensive microbial diversity within the chicken gut microbiome revealed by metagenomics and culture.</title>
        <authorList>
            <person name="Gilroy R."/>
            <person name="Ravi A."/>
            <person name="Getino M."/>
            <person name="Pursley I."/>
            <person name="Horton D.L."/>
            <person name="Alikhan N.F."/>
            <person name="Baker D."/>
            <person name="Gharbi K."/>
            <person name="Hall N."/>
            <person name="Watson M."/>
            <person name="Adriaenssens E.M."/>
            <person name="Foster-Nyarko E."/>
            <person name="Jarju S."/>
            <person name="Secka A."/>
            <person name="Antonio M."/>
            <person name="Oren A."/>
            <person name="Chaudhuri R.R."/>
            <person name="La Ragione R."/>
            <person name="Hildebrand F."/>
            <person name="Pallen M.J."/>
        </authorList>
    </citation>
    <scope>NUCLEOTIDE SEQUENCE</scope>
    <source>
        <strain evidence="11">CHK183-1962</strain>
    </source>
</reference>
<keyword evidence="3" id="KW-0547">Nucleotide-binding</keyword>
<organism evidence="11 12">
    <name type="scientific">Candidatus Fusicatenibacter merdavium</name>
    <dbReference type="NCBI Taxonomy" id="2838600"/>
    <lineage>
        <taxon>Bacteria</taxon>
        <taxon>Bacillati</taxon>
        <taxon>Bacillota</taxon>
        <taxon>Clostridia</taxon>
        <taxon>Lachnospirales</taxon>
        <taxon>Lachnospiraceae</taxon>
        <taxon>Fusicatenibacter</taxon>
    </lineage>
</organism>
<dbReference type="Gene3D" id="3.30.420.40">
    <property type="match status" value="2"/>
</dbReference>
<evidence type="ECO:0000256" key="6">
    <source>
        <dbReference type="ARBA" id="ARBA00023157"/>
    </source>
</evidence>
<dbReference type="InterPro" id="IPR013449">
    <property type="entry name" value="Rhamnulokinase"/>
</dbReference>
<evidence type="ECO:0000256" key="1">
    <source>
        <dbReference type="ARBA" id="ARBA00009156"/>
    </source>
</evidence>
<dbReference type="PANTHER" id="PTHR10196">
    <property type="entry name" value="SUGAR KINASE"/>
    <property type="match status" value="1"/>
</dbReference>
<keyword evidence="5" id="KW-0067">ATP-binding</keyword>
<dbReference type="PANTHER" id="PTHR10196:SF93">
    <property type="entry name" value="L-RHAMNULOKINASE"/>
    <property type="match status" value="1"/>
</dbReference>
<evidence type="ECO:0000313" key="11">
    <source>
        <dbReference type="EMBL" id="HIX76606.1"/>
    </source>
</evidence>
<evidence type="ECO:0000256" key="8">
    <source>
        <dbReference type="NCBIfam" id="TIGR02627"/>
    </source>
</evidence>
<dbReference type="GO" id="GO:0004370">
    <property type="term" value="F:glycerol kinase activity"/>
    <property type="evidence" value="ECO:0007669"/>
    <property type="project" value="TreeGrafter"/>
</dbReference>
<comment type="caution">
    <text evidence="11">The sequence shown here is derived from an EMBL/GenBank/DDBJ whole genome shotgun (WGS) entry which is preliminary data.</text>
</comment>
<dbReference type="NCBIfam" id="TIGR02627">
    <property type="entry name" value="rhamnulo_kin"/>
    <property type="match status" value="1"/>
</dbReference>
<dbReference type="AlphaFoldDB" id="A0A9D1XCJ2"/>
<evidence type="ECO:0000313" key="12">
    <source>
        <dbReference type="Proteomes" id="UP000886890"/>
    </source>
</evidence>
<dbReference type="InterPro" id="IPR018485">
    <property type="entry name" value="FGGY_C"/>
</dbReference>